<accession>A0ABR2WKJ8</accession>
<proteinExistence type="inferred from homology"/>
<protein>
    <recommendedName>
        <fullName evidence="2">Nucleoside diphosphate kinase</fullName>
    </recommendedName>
</protein>
<name>A0ABR2WKJ8_9FUNG</name>
<evidence type="ECO:0000256" key="3">
    <source>
        <dbReference type="ARBA" id="ARBA00022679"/>
    </source>
</evidence>
<evidence type="ECO:0000256" key="2">
    <source>
        <dbReference type="ARBA" id="ARBA00017632"/>
    </source>
</evidence>
<dbReference type="SMART" id="SM00562">
    <property type="entry name" value="NDK"/>
    <property type="match status" value="1"/>
</dbReference>
<dbReference type="Pfam" id="PF00334">
    <property type="entry name" value="NDK"/>
    <property type="match status" value="1"/>
</dbReference>
<feature type="binding site" evidence="7">
    <location>
        <position position="126"/>
    </location>
    <ligand>
        <name>ATP</name>
        <dbReference type="ChEBI" id="CHEBI:30616"/>
    </ligand>
</feature>
<feature type="binding site" evidence="7">
    <location>
        <position position="156"/>
    </location>
    <ligand>
        <name>ATP</name>
        <dbReference type="ChEBI" id="CHEBI:30616"/>
    </ligand>
</feature>
<dbReference type="InterPro" id="IPR001564">
    <property type="entry name" value="Nucleoside_diP_kinase"/>
</dbReference>
<dbReference type="Proteomes" id="UP001479436">
    <property type="component" value="Unassembled WGS sequence"/>
</dbReference>
<dbReference type="EMBL" id="JASJQH010001125">
    <property type="protein sequence ID" value="KAK9762022.1"/>
    <property type="molecule type" value="Genomic_DNA"/>
</dbReference>
<evidence type="ECO:0000256" key="5">
    <source>
        <dbReference type="ARBA" id="ARBA00022777"/>
    </source>
</evidence>
<evidence type="ECO:0000256" key="1">
    <source>
        <dbReference type="ARBA" id="ARBA00008142"/>
    </source>
</evidence>
<dbReference type="PRINTS" id="PR01243">
    <property type="entry name" value="NUCDPKINASE"/>
</dbReference>
<evidence type="ECO:0000256" key="6">
    <source>
        <dbReference type="ARBA" id="ARBA00022840"/>
    </source>
</evidence>
<evidence type="ECO:0000256" key="7">
    <source>
        <dbReference type="PROSITE-ProRule" id="PRU00706"/>
    </source>
</evidence>
<comment type="caution">
    <text evidence="10">The sequence shown here is derived from an EMBL/GenBank/DDBJ whole genome shotgun (WGS) entry which is preliminary data.</text>
</comment>
<dbReference type="PROSITE" id="PS51374">
    <property type="entry name" value="NDPK_LIKE"/>
    <property type="match status" value="1"/>
</dbReference>
<comment type="similarity">
    <text evidence="1 7 8">Belongs to the NDK family.</text>
</comment>
<feature type="binding site" evidence="7">
    <location>
        <position position="132"/>
    </location>
    <ligand>
        <name>ATP</name>
        <dbReference type="ChEBI" id="CHEBI:30616"/>
    </ligand>
</feature>
<dbReference type="SUPFAM" id="SSF54919">
    <property type="entry name" value="Nucleoside diphosphate kinase, NDK"/>
    <property type="match status" value="1"/>
</dbReference>
<reference evidence="10 11" key="1">
    <citation type="submission" date="2023-04" db="EMBL/GenBank/DDBJ databases">
        <title>Genome of Basidiobolus ranarum AG-B5.</title>
        <authorList>
            <person name="Stajich J.E."/>
            <person name="Carter-House D."/>
            <person name="Gryganskyi A."/>
        </authorList>
    </citation>
    <scope>NUCLEOTIDE SEQUENCE [LARGE SCALE GENOMIC DNA]</scope>
    <source>
        <strain evidence="10 11">AG-B5</strain>
    </source>
</reference>
<evidence type="ECO:0000256" key="4">
    <source>
        <dbReference type="ARBA" id="ARBA00022741"/>
    </source>
</evidence>
<feature type="binding site" evidence="7">
    <location>
        <position position="98"/>
    </location>
    <ligand>
        <name>ATP</name>
        <dbReference type="ChEBI" id="CHEBI:30616"/>
    </ligand>
</feature>
<evidence type="ECO:0000313" key="11">
    <source>
        <dbReference type="Proteomes" id="UP001479436"/>
    </source>
</evidence>
<keyword evidence="5" id="KW-0418">Kinase</keyword>
<evidence type="ECO:0000313" key="10">
    <source>
        <dbReference type="EMBL" id="KAK9762022.1"/>
    </source>
</evidence>
<sequence>MRFYVTSILVLTVALVANVFFDWVSLPSIYQTFSHTLFPQPTQNTLALVKPDAYKAGYLPAIRERILSEGFSIVMEKEVIGNKELMSEFYEEHKGRPFFEDLTTWMSSSPFYAMILQKPEAIKSWRALMGPTNSEKAREIASTSIRAQFGKDGSENAVHGSDSQESATREIRLIFGNV</sequence>
<organism evidence="10 11">
    <name type="scientific">Basidiobolus ranarum</name>
    <dbReference type="NCBI Taxonomy" id="34480"/>
    <lineage>
        <taxon>Eukaryota</taxon>
        <taxon>Fungi</taxon>
        <taxon>Fungi incertae sedis</taxon>
        <taxon>Zoopagomycota</taxon>
        <taxon>Entomophthoromycotina</taxon>
        <taxon>Basidiobolomycetes</taxon>
        <taxon>Basidiobolales</taxon>
        <taxon>Basidiobolaceae</taxon>
        <taxon>Basidiobolus</taxon>
    </lineage>
</organism>
<dbReference type="InterPro" id="IPR036850">
    <property type="entry name" value="NDK-like_dom_sf"/>
</dbReference>
<dbReference type="Gene3D" id="3.30.70.141">
    <property type="entry name" value="Nucleoside diphosphate kinase-like domain"/>
    <property type="match status" value="1"/>
</dbReference>
<keyword evidence="3" id="KW-0808">Transferase</keyword>
<keyword evidence="4" id="KW-0547">Nucleotide-binding</keyword>
<keyword evidence="6" id="KW-0067">ATP-binding</keyword>
<dbReference type="PANTHER" id="PTHR46161:SF3">
    <property type="entry name" value="NUCLEOSIDE DIPHOSPHATE KINASE DDB_G0292928-RELATED"/>
    <property type="match status" value="1"/>
</dbReference>
<dbReference type="PANTHER" id="PTHR46161">
    <property type="entry name" value="NUCLEOSIDE DIPHOSPHATE KINASE"/>
    <property type="match status" value="1"/>
</dbReference>
<dbReference type="InterPro" id="IPR034907">
    <property type="entry name" value="NDK-like_dom"/>
</dbReference>
<evidence type="ECO:0000259" key="9">
    <source>
        <dbReference type="SMART" id="SM00562"/>
    </source>
</evidence>
<feature type="active site" description="Pros-phosphohistidine intermediate" evidence="7">
    <location>
        <position position="159"/>
    </location>
</feature>
<feature type="binding site" evidence="7">
    <location>
        <position position="146"/>
    </location>
    <ligand>
        <name>ATP</name>
        <dbReference type="ChEBI" id="CHEBI:30616"/>
    </ligand>
</feature>
<gene>
    <name evidence="10" type="ORF">K7432_012627</name>
</gene>
<evidence type="ECO:0000256" key="8">
    <source>
        <dbReference type="RuleBase" id="RU004011"/>
    </source>
</evidence>
<feature type="binding site" evidence="7">
    <location>
        <position position="50"/>
    </location>
    <ligand>
        <name>ATP</name>
        <dbReference type="ChEBI" id="CHEBI:30616"/>
    </ligand>
</feature>
<feature type="domain" description="Nucleoside diphosphate kinase-like" evidence="9">
    <location>
        <begin position="42"/>
        <end position="178"/>
    </location>
</feature>
<keyword evidence="11" id="KW-1185">Reference proteome</keyword>